<comment type="caution">
    <text evidence="5">The sequence shown here is derived from an EMBL/GenBank/DDBJ whole genome shotgun (WGS) entry which is preliminary data.</text>
</comment>
<dbReference type="Proteomes" id="UP000231343">
    <property type="component" value="Unassembled WGS sequence"/>
</dbReference>
<reference evidence="5 6" key="1">
    <citation type="submission" date="2017-09" db="EMBL/GenBank/DDBJ databases">
        <title>Depth-based differentiation of microbial function through sediment-hosted aquifers and enrichment of novel symbionts in the deep terrestrial subsurface.</title>
        <authorList>
            <person name="Probst A.J."/>
            <person name="Ladd B."/>
            <person name="Jarett J.K."/>
            <person name="Geller-Mcgrath D.E."/>
            <person name="Sieber C.M."/>
            <person name="Emerson J.B."/>
            <person name="Anantharaman K."/>
            <person name="Thomas B.C."/>
            <person name="Malmstrom R."/>
            <person name="Stieglmeier M."/>
            <person name="Klingl A."/>
            <person name="Woyke T."/>
            <person name="Ryan C.M."/>
            <person name="Banfield J.F."/>
        </authorList>
    </citation>
    <scope>NUCLEOTIDE SEQUENCE [LARGE SCALE GENOMIC DNA]</scope>
    <source>
        <strain evidence="5">CG08_land_8_20_14_0_20_45_16</strain>
    </source>
</reference>
<dbReference type="InterPro" id="IPR053967">
    <property type="entry name" value="LlgE_F_G-like_D1"/>
</dbReference>
<dbReference type="GO" id="GO:0009425">
    <property type="term" value="C:bacterial-type flagellum basal body"/>
    <property type="evidence" value="ECO:0007669"/>
    <property type="project" value="UniProtKB-SubCell"/>
</dbReference>
<dbReference type="PANTHER" id="PTHR30435:SF19">
    <property type="entry name" value="FLAGELLAR BASAL-BODY ROD PROTEIN FLGG"/>
    <property type="match status" value="1"/>
</dbReference>
<dbReference type="GO" id="GO:0071978">
    <property type="term" value="P:bacterial-type flagellum-dependent swarming motility"/>
    <property type="evidence" value="ECO:0007669"/>
    <property type="project" value="TreeGrafter"/>
</dbReference>
<comment type="subcellular location">
    <subcellularLocation>
        <location evidence="2">Bacterial flagellum basal body</location>
    </subcellularLocation>
</comment>
<dbReference type="InterPro" id="IPR001444">
    <property type="entry name" value="Flag_bb_rod_N"/>
</dbReference>
<dbReference type="PANTHER" id="PTHR30435">
    <property type="entry name" value="FLAGELLAR PROTEIN"/>
    <property type="match status" value="1"/>
</dbReference>
<dbReference type="SUPFAM" id="SSF117143">
    <property type="entry name" value="Flagellar hook protein flgE"/>
    <property type="match status" value="1"/>
</dbReference>
<sequence>MLDMMENAKNAIEAYNDALKASSANIANMNVTGYKKVDVSFQSIFEKVLNQGTAANNETGGTNPTQFGQGMAVSGVSIDFSSGEFIEGNSLNLAISGQGLFIVSANGGSSFAYTRAGNFEIDAAGNLSSNGMQVYGFNSSGALVPIAGLPSGNQSDYKWNSDGTLTYTPDSTATTPTYINTGYTIALTYFVNPNGLAQGQGTSFLETPASGSPATPQTTGGAVGAIKPGQLEQSNVFYLGETIDALELQRAMSGNLTVIKMASDMISQFINRLS</sequence>
<name>A0A2H0XZ15_UNCSA</name>
<evidence type="ECO:0000259" key="3">
    <source>
        <dbReference type="Pfam" id="PF00460"/>
    </source>
</evidence>
<evidence type="ECO:0000313" key="6">
    <source>
        <dbReference type="Proteomes" id="UP000231343"/>
    </source>
</evidence>
<accession>A0A2H0XZ15</accession>
<evidence type="ECO:0000259" key="4">
    <source>
        <dbReference type="Pfam" id="PF22692"/>
    </source>
</evidence>
<dbReference type="InterPro" id="IPR020013">
    <property type="entry name" value="Flagellar_FlgE/F/G"/>
</dbReference>
<evidence type="ECO:0000256" key="2">
    <source>
        <dbReference type="RuleBase" id="RU362116"/>
    </source>
</evidence>
<dbReference type="EMBL" id="PEYM01000086">
    <property type="protein sequence ID" value="PIS29408.1"/>
    <property type="molecule type" value="Genomic_DNA"/>
</dbReference>
<dbReference type="Pfam" id="PF22692">
    <property type="entry name" value="LlgE_F_G_D1"/>
    <property type="match status" value="1"/>
</dbReference>
<protein>
    <submittedName>
        <fullName evidence="5">Uncharacterized protein</fullName>
    </submittedName>
</protein>
<organism evidence="5 6">
    <name type="scientific">Candidatus Saganbacteria bacterium CG08_land_8_20_14_0_20_45_16</name>
    <dbReference type="NCBI Taxonomy" id="2014293"/>
    <lineage>
        <taxon>Bacteria</taxon>
        <taxon>Bacillati</taxon>
        <taxon>Saganbacteria</taxon>
    </lineage>
</organism>
<dbReference type="PROSITE" id="PS00588">
    <property type="entry name" value="FLAGELLA_BB_ROD"/>
    <property type="match status" value="1"/>
</dbReference>
<dbReference type="NCBIfam" id="TIGR03506">
    <property type="entry name" value="FlgEFG_subfam"/>
    <property type="match status" value="1"/>
</dbReference>
<dbReference type="InterPro" id="IPR019776">
    <property type="entry name" value="Flagellar_basal_body_rod_CS"/>
</dbReference>
<dbReference type="Pfam" id="PF00460">
    <property type="entry name" value="Flg_bb_rod"/>
    <property type="match status" value="1"/>
</dbReference>
<proteinExistence type="inferred from homology"/>
<comment type="similarity">
    <text evidence="1 2">Belongs to the flagella basal body rod proteins family.</text>
</comment>
<dbReference type="InterPro" id="IPR037925">
    <property type="entry name" value="FlgE/F/G-like"/>
</dbReference>
<evidence type="ECO:0000313" key="5">
    <source>
        <dbReference type="EMBL" id="PIS29408.1"/>
    </source>
</evidence>
<evidence type="ECO:0000256" key="1">
    <source>
        <dbReference type="ARBA" id="ARBA00009677"/>
    </source>
</evidence>
<feature type="domain" description="Flagellar basal body rod protein N-terminal" evidence="3">
    <location>
        <begin position="5"/>
        <end position="35"/>
    </location>
</feature>
<gene>
    <name evidence="5" type="ORF">COT42_05515</name>
</gene>
<dbReference type="AlphaFoldDB" id="A0A2H0XZ15"/>
<feature type="domain" description="Flagellar hook protein FlgE/F/G-like D1" evidence="4">
    <location>
        <begin position="94"/>
        <end position="145"/>
    </location>
</feature>
<keyword evidence="2" id="KW-0975">Bacterial flagellum</keyword>